<protein>
    <submittedName>
        <fullName evidence="2">Uncharacterized protein</fullName>
    </submittedName>
</protein>
<accession>A0A495WLK4</accession>
<keyword evidence="3" id="KW-1185">Reference proteome</keyword>
<sequence>MGDNNTLKMKFKLNQMEFELEGNQDIVTKQFENFKAFVTDDLLPRINNTVYNEGAIDKTNTQVQLIESKDTNSFEELPIPSLKEIALKGLPKTETDWLLIYCYFASDFGKDTFTKEKIKALYEQTNRKNDNRVANLSNNIKSLVSRDFIGVHNDDDFLIKEAGIKYAMEIIKGNSNSKSSSTNKSKKLSKETTNNGNRKNTKVTKSTLLDRSLNLYPEGTESLIEFSTKFNCDSTPKFIVIIVYYLKEILKVDNINMSAIYTCLNELNIRIPSALNTVINNTKNRNGWLEYDSLEDIDLSIKGRNAIKFDLPKKDN</sequence>
<organism evidence="2 3">
    <name type="scientific">Coprobacter fastidiosus NSB1 = JCM 33896</name>
    <dbReference type="NCBI Taxonomy" id="1349822"/>
    <lineage>
        <taxon>Bacteria</taxon>
        <taxon>Pseudomonadati</taxon>
        <taxon>Bacteroidota</taxon>
        <taxon>Bacteroidia</taxon>
        <taxon>Bacteroidales</taxon>
        <taxon>Barnesiellaceae</taxon>
        <taxon>Coprobacter</taxon>
    </lineage>
</organism>
<proteinExistence type="predicted"/>
<gene>
    <name evidence="2" type="ORF">BC742_0565</name>
</gene>
<dbReference type="AlphaFoldDB" id="A0A495WLK4"/>
<comment type="caution">
    <text evidence="2">The sequence shown here is derived from an EMBL/GenBank/DDBJ whole genome shotgun (WGS) entry which is preliminary data.</text>
</comment>
<dbReference type="RefSeq" id="WP_022601218.1">
    <property type="nucleotide sequence ID" value="NZ_KI440797.1"/>
</dbReference>
<dbReference type="Proteomes" id="UP000269493">
    <property type="component" value="Unassembled WGS sequence"/>
</dbReference>
<evidence type="ECO:0000313" key="3">
    <source>
        <dbReference type="Proteomes" id="UP000269493"/>
    </source>
</evidence>
<reference evidence="2 3" key="1">
    <citation type="submission" date="2018-10" db="EMBL/GenBank/DDBJ databases">
        <title>Genomic Encyclopedia of Archaeal and Bacterial Type Strains, Phase II (KMG-II): from individual species to whole genera.</title>
        <authorList>
            <person name="Goeker M."/>
        </authorList>
    </citation>
    <scope>NUCLEOTIDE SEQUENCE [LARGE SCALE GENOMIC DNA]</scope>
    <source>
        <strain evidence="2 3">NSB1</strain>
    </source>
</reference>
<dbReference type="GeneID" id="92927711"/>
<feature type="region of interest" description="Disordered" evidence="1">
    <location>
        <begin position="175"/>
        <end position="203"/>
    </location>
</feature>
<dbReference type="EMBL" id="RBXN01000001">
    <property type="protein sequence ID" value="RKT61513.1"/>
    <property type="molecule type" value="Genomic_DNA"/>
</dbReference>
<evidence type="ECO:0000256" key="1">
    <source>
        <dbReference type="SAM" id="MobiDB-lite"/>
    </source>
</evidence>
<evidence type="ECO:0000313" key="2">
    <source>
        <dbReference type="EMBL" id="RKT61513.1"/>
    </source>
</evidence>
<name>A0A495WLK4_9BACT</name>
<dbReference type="OrthoDB" id="659934at2"/>